<dbReference type="PANTHER" id="PTHR47027">
    <property type="entry name" value="REVERSE TRANSCRIPTASE DOMAIN-CONTAINING PROTEIN"/>
    <property type="match status" value="1"/>
</dbReference>
<evidence type="ECO:0000313" key="3">
    <source>
        <dbReference type="EMBL" id="GBP27535.1"/>
    </source>
</evidence>
<gene>
    <name evidence="3" type="primary">pol</name>
    <name evidence="3" type="ORF">EVAR_18728_1</name>
</gene>
<keyword evidence="3" id="KW-0378">Hydrolase</keyword>
<evidence type="ECO:0000256" key="1">
    <source>
        <dbReference type="SAM" id="MobiDB-lite"/>
    </source>
</evidence>
<organism evidence="3 4">
    <name type="scientific">Eumeta variegata</name>
    <name type="common">Bagworm moth</name>
    <name type="synonym">Eumeta japonica</name>
    <dbReference type="NCBI Taxonomy" id="151549"/>
    <lineage>
        <taxon>Eukaryota</taxon>
        <taxon>Metazoa</taxon>
        <taxon>Ecdysozoa</taxon>
        <taxon>Arthropoda</taxon>
        <taxon>Hexapoda</taxon>
        <taxon>Insecta</taxon>
        <taxon>Pterygota</taxon>
        <taxon>Neoptera</taxon>
        <taxon>Endopterygota</taxon>
        <taxon>Lepidoptera</taxon>
        <taxon>Glossata</taxon>
        <taxon>Ditrysia</taxon>
        <taxon>Tineoidea</taxon>
        <taxon>Psychidae</taxon>
        <taxon>Oiketicinae</taxon>
        <taxon>Eumeta</taxon>
    </lineage>
</organism>
<keyword evidence="3" id="KW-0255">Endonuclease</keyword>
<dbReference type="STRING" id="151549.A0A4C1UM76"/>
<dbReference type="EMBL" id="BGZK01000195">
    <property type="protein sequence ID" value="GBP27535.1"/>
    <property type="molecule type" value="Genomic_DNA"/>
</dbReference>
<keyword evidence="4" id="KW-1185">Reference proteome</keyword>
<reference evidence="3 4" key="1">
    <citation type="journal article" date="2019" name="Commun. Biol.">
        <title>The bagworm genome reveals a unique fibroin gene that provides high tensile strength.</title>
        <authorList>
            <person name="Kono N."/>
            <person name="Nakamura H."/>
            <person name="Ohtoshi R."/>
            <person name="Tomita M."/>
            <person name="Numata K."/>
            <person name="Arakawa K."/>
        </authorList>
    </citation>
    <scope>NUCLEOTIDE SEQUENCE [LARGE SCALE GENOMIC DNA]</scope>
</reference>
<dbReference type="Gene3D" id="3.30.70.270">
    <property type="match status" value="1"/>
</dbReference>
<dbReference type="SUPFAM" id="SSF56672">
    <property type="entry name" value="DNA/RNA polymerases"/>
    <property type="match status" value="1"/>
</dbReference>
<name>A0A4C1UM76_EUMVA</name>
<dbReference type="GO" id="GO:0004519">
    <property type="term" value="F:endonuclease activity"/>
    <property type="evidence" value="ECO:0007669"/>
    <property type="project" value="UniProtKB-KW"/>
</dbReference>
<dbReference type="PANTHER" id="PTHR47027:SF20">
    <property type="entry name" value="REVERSE TRANSCRIPTASE-LIKE PROTEIN WITH RNA-DIRECTED DNA POLYMERASE DOMAIN"/>
    <property type="match status" value="1"/>
</dbReference>
<dbReference type="PROSITE" id="PS50878">
    <property type="entry name" value="RT_POL"/>
    <property type="match status" value="1"/>
</dbReference>
<comment type="caution">
    <text evidence="3">The sequence shown here is derived from an EMBL/GenBank/DDBJ whole genome shotgun (WGS) entry which is preliminary data.</text>
</comment>
<dbReference type="InterPro" id="IPR000477">
    <property type="entry name" value="RT_dom"/>
</dbReference>
<evidence type="ECO:0000313" key="4">
    <source>
        <dbReference type="Proteomes" id="UP000299102"/>
    </source>
</evidence>
<feature type="region of interest" description="Disordered" evidence="1">
    <location>
        <begin position="205"/>
        <end position="224"/>
    </location>
</feature>
<dbReference type="CDD" id="cd01650">
    <property type="entry name" value="RT_nLTR_like"/>
    <property type="match status" value="1"/>
</dbReference>
<dbReference type="OrthoDB" id="410104at2759"/>
<protein>
    <submittedName>
        <fullName evidence="3">Retrovirus-related Pol polyprotein from type-2 retrotransposable element R2DM Endonuclease</fullName>
    </submittedName>
</protein>
<keyword evidence="3" id="KW-0540">Nuclease</keyword>
<dbReference type="AlphaFoldDB" id="A0A4C1UM76"/>
<feature type="domain" description="Reverse transcriptase" evidence="2">
    <location>
        <begin position="1"/>
        <end position="179"/>
    </location>
</feature>
<dbReference type="GO" id="GO:0071897">
    <property type="term" value="P:DNA biosynthetic process"/>
    <property type="evidence" value="ECO:0007669"/>
    <property type="project" value="UniProtKB-ARBA"/>
</dbReference>
<dbReference type="InterPro" id="IPR043502">
    <property type="entry name" value="DNA/RNA_pol_sf"/>
</dbReference>
<dbReference type="Pfam" id="PF00078">
    <property type="entry name" value="RVT_1"/>
    <property type="match status" value="1"/>
</dbReference>
<dbReference type="Proteomes" id="UP000299102">
    <property type="component" value="Unassembled WGS sequence"/>
</dbReference>
<sequence>MDHIHTLELIIEKYQEFQRPLYVAFIDYQKAFDTVSHHSIWKSLEAQNVEKSYIDVIRKVYEKCTSRVKLETTGPTFPVERGVRQGDPLSPRIFIAILETALGDLDWSKKGLYIKGKYLSHLRFADDLVLFSESSSQLQVMIEDLCKTSRQVGLEINISKTKLMSNDTKKDINLKGGLPDGAEPPPEGLVSFDDVNDMDMTFTNSSKTRHCKQKRHESNQVSKYSPVSAEAGGVAGGAPVDNRPRRIKNTHRTRRYAINRFMSGCTPG</sequence>
<accession>A0A4C1UM76</accession>
<evidence type="ECO:0000259" key="2">
    <source>
        <dbReference type="PROSITE" id="PS50878"/>
    </source>
</evidence>
<dbReference type="InterPro" id="IPR043128">
    <property type="entry name" value="Rev_trsase/Diguanyl_cyclase"/>
</dbReference>
<proteinExistence type="predicted"/>